<dbReference type="SUPFAM" id="SSF56801">
    <property type="entry name" value="Acetyl-CoA synthetase-like"/>
    <property type="match status" value="1"/>
</dbReference>
<name>A0ABD0K4U7_9CAEN</name>
<dbReference type="Pfam" id="PF00501">
    <property type="entry name" value="AMP-binding"/>
    <property type="match status" value="1"/>
</dbReference>
<evidence type="ECO:0000313" key="4">
    <source>
        <dbReference type="Proteomes" id="UP001519460"/>
    </source>
</evidence>
<evidence type="ECO:0000259" key="1">
    <source>
        <dbReference type="Pfam" id="PF00501"/>
    </source>
</evidence>
<dbReference type="InterPro" id="IPR045851">
    <property type="entry name" value="AMP-bd_C_sf"/>
</dbReference>
<proteinExistence type="predicted"/>
<dbReference type="InterPro" id="IPR000873">
    <property type="entry name" value="AMP-dep_synth/lig_dom"/>
</dbReference>
<dbReference type="Gene3D" id="3.40.50.12780">
    <property type="entry name" value="N-terminal domain of ligase-like"/>
    <property type="match status" value="1"/>
</dbReference>
<dbReference type="InterPro" id="IPR025110">
    <property type="entry name" value="AMP-bd_C"/>
</dbReference>
<dbReference type="EMBL" id="JACVVK020000246">
    <property type="protein sequence ID" value="KAK7482361.1"/>
    <property type="molecule type" value="Genomic_DNA"/>
</dbReference>
<comment type="caution">
    <text evidence="3">The sequence shown here is derived from an EMBL/GenBank/DDBJ whole genome shotgun (WGS) entry which is preliminary data.</text>
</comment>
<keyword evidence="4" id="KW-1185">Reference proteome</keyword>
<accession>A0ABD0K4U7</accession>
<organism evidence="3 4">
    <name type="scientific">Batillaria attramentaria</name>
    <dbReference type="NCBI Taxonomy" id="370345"/>
    <lineage>
        <taxon>Eukaryota</taxon>
        <taxon>Metazoa</taxon>
        <taxon>Spiralia</taxon>
        <taxon>Lophotrochozoa</taxon>
        <taxon>Mollusca</taxon>
        <taxon>Gastropoda</taxon>
        <taxon>Caenogastropoda</taxon>
        <taxon>Sorbeoconcha</taxon>
        <taxon>Cerithioidea</taxon>
        <taxon>Batillariidae</taxon>
        <taxon>Batillaria</taxon>
    </lineage>
</organism>
<protein>
    <submittedName>
        <fullName evidence="3">Uncharacterized protein</fullName>
    </submittedName>
</protein>
<feature type="domain" description="AMP-dependent synthetase/ligase" evidence="1">
    <location>
        <begin position="13"/>
        <end position="166"/>
    </location>
</feature>
<dbReference type="Pfam" id="PF13193">
    <property type="entry name" value="AMP-binding_C"/>
    <property type="match status" value="1"/>
</dbReference>
<evidence type="ECO:0000259" key="2">
    <source>
        <dbReference type="Pfam" id="PF13193"/>
    </source>
</evidence>
<feature type="domain" description="AMP-binding enzyme C-terminal" evidence="2">
    <location>
        <begin position="222"/>
        <end position="301"/>
    </location>
</feature>
<dbReference type="PANTHER" id="PTHR42814:SF3">
    <property type="entry name" value="BETA-N-ACETYLHEXOSAMINIDASE"/>
    <property type="match status" value="1"/>
</dbReference>
<dbReference type="AlphaFoldDB" id="A0ABD0K4U7"/>
<dbReference type="PANTHER" id="PTHR42814">
    <property type="entry name" value="AMP-BINDING DOMAIN-CONTAINING PROTEIN"/>
    <property type="match status" value="1"/>
</dbReference>
<dbReference type="InterPro" id="IPR042099">
    <property type="entry name" value="ANL_N_sf"/>
</dbReference>
<gene>
    <name evidence="3" type="ORF">BaRGS_00026380</name>
</gene>
<dbReference type="Gene3D" id="3.30.300.30">
    <property type="match status" value="1"/>
</dbReference>
<evidence type="ECO:0000313" key="3">
    <source>
        <dbReference type="EMBL" id="KAK7482361.1"/>
    </source>
</evidence>
<reference evidence="3 4" key="1">
    <citation type="journal article" date="2023" name="Sci. Data">
        <title>Genome assembly of the Korean intertidal mud-creeper Batillaria attramentaria.</title>
        <authorList>
            <person name="Patra A.K."/>
            <person name="Ho P.T."/>
            <person name="Jun S."/>
            <person name="Lee S.J."/>
            <person name="Kim Y."/>
            <person name="Won Y.J."/>
        </authorList>
    </citation>
    <scope>NUCLEOTIDE SEQUENCE [LARGE SCALE GENOMIC DNA]</scope>
    <source>
        <strain evidence="3">Wonlab-2016</strain>
    </source>
</reference>
<sequence length="335" mass="37081">SLGRISGAPTIYVKKGVTRVLLDESLALTDNLHLMWHSIKSERCTTGLTIPLLLDTTLGRPELWEDLTSRLRVLVIGGQPIRNQHTKAIGRFTDSLAITYGSTECGFVTVHHVNSHNKESFEDGNNGLPLPGMEVKLVDGDLQEIQEVGQAGEVLCRGPSVFQGYLGLREKDQGHEDVFTEDGWFRSGDVAYVNTKGELHVVCRKSNAINHGAFIVYPGWLESRMERCPGVRSVVVVPVPDPVVHQELCACVVPQPGAKVTADEVREFCKRLFLTPDTSDVTQVPRYYVFFGSFPTTPTGKTDRKTILTMALERLGLYHSLPTGHHLYFPVVTTS</sequence>
<feature type="non-terminal residue" evidence="3">
    <location>
        <position position="1"/>
    </location>
</feature>
<dbReference type="Proteomes" id="UP001519460">
    <property type="component" value="Unassembled WGS sequence"/>
</dbReference>